<keyword evidence="3" id="KW-1185">Reference proteome</keyword>
<dbReference type="EMBL" id="CP010849">
    <property type="protein sequence ID" value="AJP04751.1"/>
    <property type="molecule type" value="Genomic_DNA"/>
</dbReference>
<dbReference type="RefSeq" id="WP_044385806.1">
    <property type="nucleotide sequence ID" value="NZ_CP010849.1"/>
</dbReference>
<dbReference type="PATRIC" id="fig|477245.3.peg.5981"/>
<protein>
    <submittedName>
        <fullName evidence="2">Uncharacterized protein</fullName>
    </submittedName>
</protein>
<proteinExistence type="predicted"/>
<dbReference type="Proteomes" id="UP000032234">
    <property type="component" value="Chromosome"/>
</dbReference>
<dbReference type="OrthoDB" id="4315812at2"/>
<evidence type="ECO:0000313" key="2">
    <source>
        <dbReference type="EMBL" id="AJP04751.1"/>
    </source>
</evidence>
<dbReference type="AlphaFoldDB" id="A0A0C5GJS0"/>
<dbReference type="HOGENOM" id="CLU_2107583_0_0_11"/>
<accession>A0A0C5GJS0</accession>
<reference evidence="2 3" key="1">
    <citation type="submission" date="2015-02" db="EMBL/GenBank/DDBJ databases">
        <title>Genome sequence of thermotolerant Streptomyces cyaneogriseus subsp. Noncyanogenus NMWT1, the producer of nematocidal antibiotics nemadectin.</title>
        <authorList>
            <person name="Wang H."/>
            <person name="Li C."/>
            <person name="Xiang W."/>
            <person name="Wang X."/>
        </authorList>
    </citation>
    <scope>NUCLEOTIDE SEQUENCE [LARGE SCALE GENOMIC DNA]</scope>
    <source>
        <strain evidence="2 3">NMWT 1</strain>
    </source>
</reference>
<dbReference type="STRING" id="477245.TU94_28190"/>
<sequence length="125" mass="13170">MTQLQLPITAPGTVSPAAGESAKADGIARAAANTPPDWATACRAAIELMARRGTPFQAADLIAEGLVDEPDSPARWGAAFTAAARAGVIEHAGVVPSRRATVHRSLCRQWTGTTAYRQHTRKEKP</sequence>
<feature type="region of interest" description="Disordered" evidence="1">
    <location>
        <begin position="1"/>
        <end position="21"/>
    </location>
</feature>
<evidence type="ECO:0000313" key="3">
    <source>
        <dbReference type="Proteomes" id="UP000032234"/>
    </source>
</evidence>
<organism evidence="2 3">
    <name type="scientific">Streptomyces cyaneogriseus subsp. noncyanogenus</name>
    <dbReference type="NCBI Taxonomy" id="477245"/>
    <lineage>
        <taxon>Bacteria</taxon>
        <taxon>Bacillati</taxon>
        <taxon>Actinomycetota</taxon>
        <taxon>Actinomycetes</taxon>
        <taxon>Kitasatosporales</taxon>
        <taxon>Streptomycetaceae</taxon>
        <taxon>Streptomyces</taxon>
    </lineage>
</organism>
<evidence type="ECO:0000256" key="1">
    <source>
        <dbReference type="SAM" id="MobiDB-lite"/>
    </source>
</evidence>
<name>A0A0C5GJS0_9ACTN</name>
<dbReference type="KEGG" id="scw:TU94_28190"/>
<gene>
    <name evidence="2" type="ORF">TU94_28190</name>
</gene>